<dbReference type="Gene3D" id="1.10.10.60">
    <property type="entry name" value="Homeodomain-like"/>
    <property type="match status" value="1"/>
</dbReference>
<evidence type="ECO:0000256" key="1">
    <source>
        <dbReference type="ARBA" id="ARBA00004123"/>
    </source>
</evidence>
<dbReference type="PROSITE" id="PS50071">
    <property type="entry name" value="HOMEOBOX_2"/>
    <property type="match status" value="1"/>
</dbReference>
<dbReference type="RefSeq" id="XP_004367607.1">
    <property type="nucleotide sequence ID" value="XM_004367550.1"/>
</dbReference>
<evidence type="ECO:0000259" key="8">
    <source>
        <dbReference type="PROSITE" id="PS50071"/>
    </source>
</evidence>
<dbReference type="OrthoDB" id="20971at2759"/>
<keyword evidence="3 5" id="KW-0371">Homeobox</keyword>
<dbReference type="InterPro" id="IPR001356">
    <property type="entry name" value="HD"/>
</dbReference>
<feature type="region of interest" description="Disordered" evidence="7">
    <location>
        <begin position="12"/>
        <end position="43"/>
    </location>
</feature>
<keyword evidence="4 5" id="KW-0539">Nucleus</keyword>
<reference evidence="9 10" key="1">
    <citation type="journal article" date="2013" name="Genome Biol.">
        <title>Genome of Acanthamoeba castellanii highlights extensive lateral gene transfer and early evolution of tyrosine kinase signaling.</title>
        <authorList>
            <person name="Clarke M."/>
            <person name="Lohan A.J."/>
            <person name="Liu B."/>
            <person name="Lagkouvardos I."/>
            <person name="Roy S."/>
            <person name="Zafar N."/>
            <person name="Bertelli C."/>
            <person name="Schilde C."/>
            <person name="Kianianmomeni A."/>
            <person name="Burglin T.R."/>
            <person name="Frech C."/>
            <person name="Turcotte B."/>
            <person name="Kopec K.O."/>
            <person name="Synnott J.M."/>
            <person name="Choo C."/>
            <person name="Paponov I."/>
            <person name="Finkler A."/>
            <person name="Soon Heng Tan C."/>
            <person name="Hutchins A.P."/>
            <person name="Weinmeier T."/>
            <person name="Rattei T."/>
            <person name="Chu J.S."/>
            <person name="Gimenez G."/>
            <person name="Irimia M."/>
            <person name="Rigden D.J."/>
            <person name="Fitzpatrick D.A."/>
            <person name="Lorenzo-Morales J."/>
            <person name="Bateman A."/>
            <person name="Chiu C.H."/>
            <person name="Tang P."/>
            <person name="Hegemann P."/>
            <person name="Fromm H."/>
            <person name="Raoult D."/>
            <person name="Greub G."/>
            <person name="Miranda-Saavedra D."/>
            <person name="Chen N."/>
            <person name="Nash P."/>
            <person name="Ginger M.L."/>
            <person name="Horn M."/>
            <person name="Schaap P."/>
            <person name="Caler L."/>
            <person name="Loftus B."/>
        </authorList>
    </citation>
    <scope>NUCLEOTIDE SEQUENCE [LARGE SCALE GENOMIC DNA]</scope>
    <source>
        <strain evidence="9 10">Neff</strain>
    </source>
</reference>
<keyword evidence="2 5" id="KW-0238">DNA-binding</keyword>
<feature type="domain" description="Homeobox" evidence="8">
    <location>
        <begin position="287"/>
        <end position="347"/>
    </location>
</feature>
<dbReference type="CDD" id="cd00086">
    <property type="entry name" value="homeodomain"/>
    <property type="match status" value="1"/>
</dbReference>
<sequence length="417" mass="44890">MVSAGYVLPPQCQPVPLEPRRRPPPVAATTTSSSSTGGRRHSISCSPVRGVLPASAAAAVAAASADAQLLGQKRRFSLPYNNCGSGLDAGVPLTAFLPSEFKRRRTSTAPSSPRPAAEPGLFVLLSTETPTLPSIGELVGNHPEPCLPPHTAATPDHPHFSPSLAAPVPLDQQQQTVVMASHPIVMTMDHPSTALYSNPTSSTIMSTTSSSSSTPTSSAPSSPRVQRFESAADQQLARDEAHAEKARRAERVAEILELMDRQNNGTAATDAQTTALGDAEHDGSWPVAGDVKRRRVGKDQTGILDLMFKVEPMPTQVTKKRLADGLGMTYKQVQIWFQNKRARCKRAVEAPPRSSHTFHNVLVSSDGRFMIKELAKARQQSQQQSPSHQLYDHQLHRHHEPSAAPPPVALRSCILTQ</sequence>
<dbReference type="GeneID" id="14923284"/>
<organism evidence="9 10">
    <name type="scientific">Acanthamoeba castellanii (strain ATCC 30010 / Neff)</name>
    <dbReference type="NCBI Taxonomy" id="1257118"/>
    <lineage>
        <taxon>Eukaryota</taxon>
        <taxon>Amoebozoa</taxon>
        <taxon>Discosea</taxon>
        <taxon>Longamoebia</taxon>
        <taxon>Centramoebida</taxon>
        <taxon>Acanthamoebidae</taxon>
        <taxon>Acanthamoeba</taxon>
    </lineage>
</organism>
<feature type="compositionally biased region" description="Low complexity" evidence="7">
    <location>
        <begin position="197"/>
        <end position="223"/>
    </location>
</feature>
<dbReference type="PANTHER" id="PTHR24324:SF5">
    <property type="entry name" value="HEMATOPOIETICALLY-EXPRESSED HOMEOBOX PROTEIN HHEX"/>
    <property type="match status" value="1"/>
</dbReference>
<name>L8HD77_ACACF</name>
<evidence type="ECO:0000256" key="3">
    <source>
        <dbReference type="ARBA" id="ARBA00023155"/>
    </source>
</evidence>
<evidence type="ECO:0000313" key="10">
    <source>
        <dbReference type="Proteomes" id="UP000011083"/>
    </source>
</evidence>
<evidence type="ECO:0000256" key="4">
    <source>
        <dbReference type="ARBA" id="ARBA00023242"/>
    </source>
</evidence>
<proteinExistence type="predicted"/>
<dbReference type="PROSITE" id="PS00027">
    <property type="entry name" value="HOMEOBOX_1"/>
    <property type="match status" value="1"/>
</dbReference>
<dbReference type="KEGG" id="acan:ACA1_253370"/>
<evidence type="ECO:0000256" key="2">
    <source>
        <dbReference type="ARBA" id="ARBA00023125"/>
    </source>
</evidence>
<feature type="region of interest" description="Disordered" evidence="7">
    <location>
        <begin position="263"/>
        <end position="286"/>
    </location>
</feature>
<feature type="compositionally biased region" description="Basic and acidic residues" evidence="7">
    <location>
        <begin position="236"/>
        <end position="245"/>
    </location>
</feature>
<feature type="compositionally biased region" description="Polar residues" evidence="7">
    <location>
        <begin position="263"/>
        <end position="275"/>
    </location>
</feature>
<dbReference type="PANTHER" id="PTHR24324">
    <property type="entry name" value="HOMEOBOX PROTEIN HHEX"/>
    <property type="match status" value="1"/>
</dbReference>
<dbReference type="SMART" id="SM00389">
    <property type="entry name" value="HOX"/>
    <property type="match status" value="1"/>
</dbReference>
<feature type="compositionally biased region" description="Low complexity" evidence="7">
    <location>
        <begin position="379"/>
        <end position="389"/>
    </location>
</feature>
<dbReference type="VEuPathDB" id="AmoebaDB:ACA1_253370"/>
<accession>L8HD77</accession>
<dbReference type="GO" id="GO:0000981">
    <property type="term" value="F:DNA-binding transcription factor activity, RNA polymerase II-specific"/>
    <property type="evidence" value="ECO:0007669"/>
    <property type="project" value="InterPro"/>
</dbReference>
<dbReference type="GO" id="GO:0030154">
    <property type="term" value="P:cell differentiation"/>
    <property type="evidence" value="ECO:0007669"/>
    <property type="project" value="TreeGrafter"/>
</dbReference>
<dbReference type="InterPro" id="IPR051000">
    <property type="entry name" value="Homeobox_DNA-bind_prot"/>
</dbReference>
<dbReference type="GO" id="GO:0000978">
    <property type="term" value="F:RNA polymerase II cis-regulatory region sequence-specific DNA binding"/>
    <property type="evidence" value="ECO:0007669"/>
    <property type="project" value="TreeGrafter"/>
</dbReference>
<feature type="region of interest" description="Disordered" evidence="7">
    <location>
        <begin position="196"/>
        <end position="245"/>
    </location>
</feature>
<dbReference type="InterPro" id="IPR017970">
    <property type="entry name" value="Homeobox_CS"/>
</dbReference>
<feature type="DNA-binding region" description="Homeobox" evidence="5">
    <location>
        <begin position="289"/>
        <end position="348"/>
    </location>
</feature>
<feature type="region of interest" description="Disordered" evidence="7">
    <location>
        <begin position="377"/>
        <end position="407"/>
    </location>
</feature>
<evidence type="ECO:0000313" key="9">
    <source>
        <dbReference type="EMBL" id="ELR22351.1"/>
    </source>
</evidence>
<gene>
    <name evidence="9" type="ORF">ACA1_253370</name>
</gene>
<dbReference type="Pfam" id="PF00046">
    <property type="entry name" value="Homeodomain"/>
    <property type="match status" value="1"/>
</dbReference>
<protein>
    <submittedName>
        <fullName evidence="9">Homeobox domain containing protein</fullName>
    </submittedName>
</protein>
<dbReference type="EMBL" id="KB007885">
    <property type="protein sequence ID" value="ELR22351.1"/>
    <property type="molecule type" value="Genomic_DNA"/>
</dbReference>
<evidence type="ECO:0000256" key="5">
    <source>
        <dbReference type="PROSITE-ProRule" id="PRU00108"/>
    </source>
</evidence>
<feature type="compositionally biased region" description="Low complexity" evidence="7">
    <location>
        <begin position="27"/>
        <end position="37"/>
    </location>
</feature>
<dbReference type="GO" id="GO:0005634">
    <property type="term" value="C:nucleus"/>
    <property type="evidence" value="ECO:0007669"/>
    <property type="project" value="UniProtKB-SubCell"/>
</dbReference>
<evidence type="ECO:0000256" key="6">
    <source>
        <dbReference type="RuleBase" id="RU000682"/>
    </source>
</evidence>
<comment type="subcellular location">
    <subcellularLocation>
        <location evidence="1 5 6">Nucleus</location>
    </subcellularLocation>
</comment>
<dbReference type="InterPro" id="IPR009057">
    <property type="entry name" value="Homeodomain-like_sf"/>
</dbReference>
<dbReference type="Proteomes" id="UP000011083">
    <property type="component" value="Unassembled WGS sequence"/>
</dbReference>
<dbReference type="SUPFAM" id="SSF46689">
    <property type="entry name" value="Homeodomain-like"/>
    <property type="match status" value="1"/>
</dbReference>
<dbReference type="AlphaFoldDB" id="L8HD77"/>
<evidence type="ECO:0000256" key="7">
    <source>
        <dbReference type="SAM" id="MobiDB-lite"/>
    </source>
</evidence>
<keyword evidence="10" id="KW-1185">Reference proteome</keyword>